<evidence type="ECO:0000259" key="4">
    <source>
        <dbReference type="PROSITE" id="PS50893"/>
    </source>
</evidence>
<evidence type="ECO:0000256" key="3">
    <source>
        <dbReference type="ARBA" id="ARBA00022840"/>
    </source>
</evidence>
<accession>A0ABD5ST96</accession>
<dbReference type="Pfam" id="PF00005">
    <property type="entry name" value="ABC_tran"/>
    <property type="match status" value="1"/>
</dbReference>
<dbReference type="InterPro" id="IPR003593">
    <property type="entry name" value="AAA+_ATPase"/>
</dbReference>
<dbReference type="SUPFAM" id="SSF52540">
    <property type="entry name" value="P-loop containing nucleoside triphosphate hydrolases"/>
    <property type="match status" value="1"/>
</dbReference>
<keyword evidence="2" id="KW-0547">Nucleotide-binding</keyword>
<comment type="caution">
    <text evidence="5">The sequence shown here is derived from an EMBL/GenBank/DDBJ whole genome shotgun (WGS) entry which is preliminary data.</text>
</comment>
<dbReference type="InterPro" id="IPR051120">
    <property type="entry name" value="ABC_AA/LPS_Transport"/>
</dbReference>
<evidence type="ECO:0000256" key="2">
    <source>
        <dbReference type="ARBA" id="ARBA00022741"/>
    </source>
</evidence>
<dbReference type="RefSeq" id="WP_273739458.1">
    <property type="nucleotide sequence ID" value="NZ_JAQIVI010000255.1"/>
</dbReference>
<proteinExistence type="predicted"/>
<dbReference type="PANTHER" id="PTHR45772">
    <property type="entry name" value="CONSERVED COMPONENT OF ABC TRANSPORTER FOR NATURAL AMINO ACIDS-RELATED"/>
    <property type="match status" value="1"/>
</dbReference>
<name>A0ABD5ST96_9EURY</name>
<dbReference type="GO" id="GO:0005524">
    <property type="term" value="F:ATP binding"/>
    <property type="evidence" value="ECO:0007669"/>
    <property type="project" value="UniProtKB-KW"/>
</dbReference>
<dbReference type="AlphaFoldDB" id="A0ABD5ST96"/>
<sequence>MGLLEVNDLRRTFGGIVALDGVTLDVERGETNVIIGPNGAGKTTLFNCITGYHMPDSGTVVFDGENITRKRDYEVARMGVRRTFQEVDVFDELTVAENISLGAFQTEPRELMDLLDLMDIRHKRGESLTLFERKRVALSLAADGQLLLLDEVFSGLNPAEKPAMIEYLNTLAREKTLMLIEHDIETAFDLADRVIVLSQGSVLGQGTPEAIKNDDRIQQEYLGEMAL</sequence>
<keyword evidence="6" id="KW-1185">Reference proteome</keyword>
<reference evidence="5 6" key="1">
    <citation type="journal article" date="2019" name="Int. J. Syst. Evol. Microbiol.">
        <title>The Global Catalogue of Microorganisms (GCM) 10K type strain sequencing project: providing services to taxonomists for standard genome sequencing and annotation.</title>
        <authorList>
            <consortium name="The Broad Institute Genomics Platform"/>
            <consortium name="The Broad Institute Genome Sequencing Center for Infectious Disease"/>
            <person name="Wu L."/>
            <person name="Ma J."/>
        </authorList>
    </citation>
    <scope>NUCLEOTIDE SEQUENCE [LARGE SCALE GENOMIC DNA]</scope>
    <source>
        <strain evidence="5 6">LMG 29247</strain>
    </source>
</reference>
<dbReference type="PROSITE" id="PS50893">
    <property type="entry name" value="ABC_TRANSPORTER_2"/>
    <property type="match status" value="1"/>
</dbReference>
<dbReference type="Proteomes" id="UP001596383">
    <property type="component" value="Unassembled WGS sequence"/>
</dbReference>
<feature type="domain" description="ABC transporter" evidence="4">
    <location>
        <begin position="4"/>
        <end position="224"/>
    </location>
</feature>
<gene>
    <name evidence="5" type="ORF">ACFQE6_16325</name>
</gene>
<dbReference type="EMBL" id="JBHSWV010000255">
    <property type="protein sequence ID" value="MFC6766496.1"/>
    <property type="molecule type" value="Genomic_DNA"/>
</dbReference>
<dbReference type="InterPro" id="IPR003439">
    <property type="entry name" value="ABC_transporter-like_ATP-bd"/>
</dbReference>
<evidence type="ECO:0000256" key="1">
    <source>
        <dbReference type="ARBA" id="ARBA00022448"/>
    </source>
</evidence>
<keyword evidence="3 5" id="KW-0067">ATP-binding</keyword>
<protein>
    <submittedName>
        <fullName evidence="5">ABC transporter ATP-binding protein</fullName>
    </submittedName>
</protein>
<evidence type="ECO:0000313" key="5">
    <source>
        <dbReference type="EMBL" id="MFC6766496.1"/>
    </source>
</evidence>
<keyword evidence="1" id="KW-0813">Transport</keyword>
<evidence type="ECO:0000313" key="6">
    <source>
        <dbReference type="Proteomes" id="UP001596383"/>
    </source>
</evidence>
<dbReference type="Gene3D" id="3.40.50.300">
    <property type="entry name" value="P-loop containing nucleotide triphosphate hydrolases"/>
    <property type="match status" value="1"/>
</dbReference>
<dbReference type="InterPro" id="IPR027417">
    <property type="entry name" value="P-loop_NTPase"/>
</dbReference>
<organism evidence="5 6">
    <name type="scientific">Natrinema soli</name>
    <dbReference type="NCBI Taxonomy" id="1930624"/>
    <lineage>
        <taxon>Archaea</taxon>
        <taxon>Methanobacteriati</taxon>
        <taxon>Methanobacteriota</taxon>
        <taxon>Stenosarchaea group</taxon>
        <taxon>Halobacteria</taxon>
        <taxon>Halobacteriales</taxon>
        <taxon>Natrialbaceae</taxon>
        <taxon>Natrinema</taxon>
    </lineage>
</organism>
<dbReference type="SMART" id="SM00382">
    <property type="entry name" value="AAA"/>
    <property type="match status" value="1"/>
</dbReference>